<dbReference type="AlphaFoldDB" id="A0A0F9JIQ5"/>
<comment type="caution">
    <text evidence="2">The sequence shown here is derived from an EMBL/GenBank/DDBJ whole genome shotgun (WGS) entry which is preliminary data.</text>
</comment>
<keyword evidence="1" id="KW-0472">Membrane</keyword>
<proteinExistence type="predicted"/>
<feature type="transmembrane region" description="Helical" evidence="1">
    <location>
        <begin position="12"/>
        <end position="29"/>
    </location>
</feature>
<feature type="transmembrane region" description="Helical" evidence="1">
    <location>
        <begin position="35"/>
        <end position="57"/>
    </location>
</feature>
<protein>
    <recommendedName>
        <fullName evidence="3">Gram-positive cocci surface proteins LPxTG domain-containing protein</fullName>
    </recommendedName>
</protein>
<name>A0A0F9JIQ5_9ZZZZ</name>
<sequence>MLLTSKYGNPYYYLFSGINLIAVMYYMISINPGDIIQTFFLIFGFSFVIIGLVMLVYKQSKKKLKDNA</sequence>
<evidence type="ECO:0000313" key="2">
    <source>
        <dbReference type="EMBL" id="KKM69463.1"/>
    </source>
</evidence>
<accession>A0A0F9JIQ5</accession>
<evidence type="ECO:0008006" key="3">
    <source>
        <dbReference type="Google" id="ProtNLM"/>
    </source>
</evidence>
<keyword evidence="1" id="KW-0812">Transmembrane</keyword>
<dbReference type="EMBL" id="LAZR01009987">
    <property type="protein sequence ID" value="KKM69463.1"/>
    <property type="molecule type" value="Genomic_DNA"/>
</dbReference>
<organism evidence="2">
    <name type="scientific">marine sediment metagenome</name>
    <dbReference type="NCBI Taxonomy" id="412755"/>
    <lineage>
        <taxon>unclassified sequences</taxon>
        <taxon>metagenomes</taxon>
        <taxon>ecological metagenomes</taxon>
    </lineage>
</organism>
<evidence type="ECO:0000256" key="1">
    <source>
        <dbReference type="SAM" id="Phobius"/>
    </source>
</evidence>
<reference evidence="2" key="1">
    <citation type="journal article" date="2015" name="Nature">
        <title>Complex archaea that bridge the gap between prokaryotes and eukaryotes.</title>
        <authorList>
            <person name="Spang A."/>
            <person name="Saw J.H."/>
            <person name="Jorgensen S.L."/>
            <person name="Zaremba-Niedzwiedzka K."/>
            <person name="Martijn J."/>
            <person name="Lind A.E."/>
            <person name="van Eijk R."/>
            <person name="Schleper C."/>
            <person name="Guy L."/>
            <person name="Ettema T.J."/>
        </authorList>
    </citation>
    <scope>NUCLEOTIDE SEQUENCE</scope>
</reference>
<keyword evidence="1" id="KW-1133">Transmembrane helix</keyword>
<gene>
    <name evidence="2" type="ORF">LCGC14_1450560</name>
</gene>